<keyword evidence="3" id="KW-1185">Reference proteome</keyword>
<sequence length="106" mass="12357">MEEDLDVLIKPGFYKDGVFGIRIEDLVQIVPADTTYDFNGRGALTFKTITLCPKQTKMIKKELLLQIEVDLLNDYHRYVWNTLSPILKEQGDEMTLSWLERETHPI</sequence>
<dbReference type="OrthoDB" id="9995434at2759"/>
<dbReference type="Gene3D" id="3.90.230.10">
    <property type="entry name" value="Creatinase/methionine aminopeptidase superfamily"/>
    <property type="match status" value="1"/>
</dbReference>
<dbReference type="PANTHER" id="PTHR43763">
    <property type="entry name" value="XAA-PRO AMINOPEPTIDASE 1"/>
    <property type="match status" value="1"/>
</dbReference>
<dbReference type="Pfam" id="PF16188">
    <property type="entry name" value="Peptidase_M24_C"/>
    <property type="match status" value="1"/>
</dbReference>
<evidence type="ECO:0000313" key="2">
    <source>
        <dbReference type="EMBL" id="KNC21009.1"/>
    </source>
</evidence>
<dbReference type="EMBL" id="JRES01001674">
    <property type="protein sequence ID" value="KNC21009.1"/>
    <property type="molecule type" value="Genomic_DNA"/>
</dbReference>
<reference evidence="2 3" key="1">
    <citation type="journal article" date="2015" name="Nat. Commun.">
        <title>Lucilia cuprina genome unlocks parasitic fly biology to underpin future interventions.</title>
        <authorList>
            <person name="Anstead C.A."/>
            <person name="Korhonen P.K."/>
            <person name="Young N.D."/>
            <person name="Hall R.S."/>
            <person name="Jex A.R."/>
            <person name="Murali S.C."/>
            <person name="Hughes D.S."/>
            <person name="Lee S.F."/>
            <person name="Perry T."/>
            <person name="Stroehlein A.J."/>
            <person name="Ansell B.R."/>
            <person name="Breugelmans B."/>
            <person name="Hofmann A."/>
            <person name="Qu J."/>
            <person name="Dugan S."/>
            <person name="Lee S.L."/>
            <person name="Chao H."/>
            <person name="Dinh H."/>
            <person name="Han Y."/>
            <person name="Doddapaneni H.V."/>
            <person name="Worley K.C."/>
            <person name="Muzny D.M."/>
            <person name="Ioannidis P."/>
            <person name="Waterhouse R.M."/>
            <person name="Zdobnov E.M."/>
            <person name="James P.J."/>
            <person name="Bagnall N.H."/>
            <person name="Kotze A.C."/>
            <person name="Gibbs R.A."/>
            <person name="Richards S."/>
            <person name="Batterham P."/>
            <person name="Gasser R.B."/>
        </authorList>
    </citation>
    <scope>NUCLEOTIDE SEQUENCE [LARGE SCALE GENOMIC DNA]</scope>
    <source>
        <strain evidence="2 3">LS</strain>
        <tissue evidence="2">Full body</tissue>
    </source>
</reference>
<gene>
    <name evidence="2" type="ORF">FF38_12375</name>
</gene>
<comment type="caution">
    <text evidence="2">The sequence shown here is derived from an EMBL/GenBank/DDBJ whole genome shotgun (WGS) entry which is preliminary data.</text>
</comment>
<dbReference type="STRING" id="7375.A0A0L0BP64"/>
<name>A0A0L0BP64_LUCCU</name>
<feature type="domain" description="Peptidase M24 C-terminal" evidence="1">
    <location>
        <begin position="43"/>
        <end position="106"/>
    </location>
</feature>
<dbReference type="AlphaFoldDB" id="A0A0L0BP64"/>
<proteinExistence type="predicted"/>
<dbReference type="Proteomes" id="UP000037069">
    <property type="component" value="Unassembled WGS sequence"/>
</dbReference>
<dbReference type="InterPro" id="IPR036005">
    <property type="entry name" value="Creatinase/aminopeptidase-like"/>
</dbReference>
<protein>
    <recommendedName>
        <fullName evidence="1">Peptidase M24 C-terminal domain-containing protein</fullName>
    </recommendedName>
</protein>
<dbReference type="SUPFAM" id="SSF55920">
    <property type="entry name" value="Creatinase/aminopeptidase"/>
    <property type="match status" value="1"/>
</dbReference>
<dbReference type="PANTHER" id="PTHR43763:SF20">
    <property type="entry name" value="XAA-PRO AMINOPEPTIDASE APEPP"/>
    <property type="match status" value="1"/>
</dbReference>
<evidence type="ECO:0000313" key="3">
    <source>
        <dbReference type="Proteomes" id="UP000037069"/>
    </source>
</evidence>
<dbReference type="InterPro" id="IPR032416">
    <property type="entry name" value="Peptidase_M24_C"/>
</dbReference>
<accession>A0A0L0BP64</accession>
<evidence type="ECO:0000259" key="1">
    <source>
        <dbReference type="Pfam" id="PF16188"/>
    </source>
</evidence>
<organism evidence="2 3">
    <name type="scientific">Lucilia cuprina</name>
    <name type="common">Green bottle fly</name>
    <name type="synonym">Australian sheep blowfly</name>
    <dbReference type="NCBI Taxonomy" id="7375"/>
    <lineage>
        <taxon>Eukaryota</taxon>
        <taxon>Metazoa</taxon>
        <taxon>Ecdysozoa</taxon>
        <taxon>Arthropoda</taxon>
        <taxon>Hexapoda</taxon>
        <taxon>Insecta</taxon>
        <taxon>Pterygota</taxon>
        <taxon>Neoptera</taxon>
        <taxon>Endopterygota</taxon>
        <taxon>Diptera</taxon>
        <taxon>Brachycera</taxon>
        <taxon>Muscomorpha</taxon>
        <taxon>Oestroidea</taxon>
        <taxon>Calliphoridae</taxon>
        <taxon>Luciliinae</taxon>
        <taxon>Lucilia</taxon>
    </lineage>
</organism>
<dbReference type="InterPro" id="IPR050422">
    <property type="entry name" value="X-Pro_aminopeptidase_P"/>
</dbReference>
<dbReference type="OMA" id="ERETHPI"/>